<keyword evidence="2" id="KW-1185">Reference proteome</keyword>
<protein>
    <submittedName>
        <fullName evidence="1">10259_t:CDS:1</fullName>
    </submittedName>
</protein>
<dbReference type="EMBL" id="CAJVPJ010003922">
    <property type="protein sequence ID" value="CAG8646395.1"/>
    <property type="molecule type" value="Genomic_DNA"/>
</dbReference>
<organism evidence="1 2">
    <name type="scientific">Paraglomus occultum</name>
    <dbReference type="NCBI Taxonomy" id="144539"/>
    <lineage>
        <taxon>Eukaryota</taxon>
        <taxon>Fungi</taxon>
        <taxon>Fungi incertae sedis</taxon>
        <taxon>Mucoromycota</taxon>
        <taxon>Glomeromycotina</taxon>
        <taxon>Glomeromycetes</taxon>
        <taxon>Paraglomerales</taxon>
        <taxon>Paraglomeraceae</taxon>
        <taxon>Paraglomus</taxon>
    </lineage>
</organism>
<name>A0A9N9H3N5_9GLOM</name>
<reference evidence="1" key="1">
    <citation type="submission" date="2021-06" db="EMBL/GenBank/DDBJ databases">
        <authorList>
            <person name="Kallberg Y."/>
            <person name="Tangrot J."/>
            <person name="Rosling A."/>
        </authorList>
    </citation>
    <scope>NUCLEOTIDE SEQUENCE</scope>
    <source>
        <strain evidence="1">IA702</strain>
    </source>
</reference>
<dbReference type="Proteomes" id="UP000789572">
    <property type="component" value="Unassembled WGS sequence"/>
</dbReference>
<proteinExistence type="predicted"/>
<feature type="non-terminal residue" evidence="1">
    <location>
        <position position="183"/>
    </location>
</feature>
<gene>
    <name evidence="1" type="ORF">POCULU_LOCUS9706</name>
</gene>
<evidence type="ECO:0000313" key="2">
    <source>
        <dbReference type="Proteomes" id="UP000789572"/>
    </source>
</evidence>
<dbReference type="AlphaFoldDB" id="A0A9N9H3N5"/>
<sequence length="183" mass="20787">MPRVGGTSRVLRSHRRSPALIRIPDCRCPRCIRGRRATIYDLYDVLVIDSLAIGQDGQLHGTLGTIRLCCRDGISISSRLYLGRNKTLMELLLSGRTQLYPVSFSGHKKHFRRRYSRGGIREVLYLFGGHHEEDQLPVLAYKKTQSGHADIGFLLLSWYWCGQSVCEAADMGVSASTFKRFWI</sequence>
<accession>A0A9N9H3N5</accession>
<comment type="caution">
    <text evidence="1">The sequence shown here is derived from an EMBL/GenBank/DDBJ whole genome shotgun (WGS) entry which is preliminary data.</text>
</comment>
<evidence type="ECO:0000313" key="1">
    <source>
        <dbReference type="EMBL" id="CAG8646395.1"/>
    </source>
</evidence>